<dbReference type="InterPro" id="IPR002219">
    <property type="entry name" value="PKC_DAG/PE"/>
</dbReference>
<protein>
    <recommendedName>
        <fullName evidence="7">Protein BZZ1</fullName>
    </recommendedName>
</protein>
<dbReference type="InterPro" id="IPR031160">
    <property type="entry name" value="F_BAR_dom"/>
</dbReference>
<dbReference type="CDD" id="cd11912">
    <property type="entry name" value="SH3_Bzz1_1"/>
    <property type="match status" value="1"/>
</dbReference>
<dbReference type="SUPFAM" id="SSF103657">
    <property type="entry name" value="BAR/IMD domain-like"/>
    <property type="match status" value="1"/>
</dbReference>
<evidence type="ECO:0000259" key="13">
    <source>
        <dbReference type="PROSITE" id="PS51741"/>
    </source>
</evidence>
<evidence type="ECO:0000256" key="5">
    <source>
        <dbReference type="ARBA" id="ARBA00054085"/>
    </source>
</evidence>
<dbReference type="FunFam" id="1.20.1270.60:FF:000060">
    <property type="entry name" value="Actin polymerization protein Bzz1"/>
    <property type="match status" value="1"/>
</dbReference>
<evidence type="ECO:0000256" key="9">
    <source>
        <dbReference type="PROSITE-ProRule" id="PRU01077"/>
    </source>
</evidence>
<dbReference type="PROSITE" id="PS50002">
    <property type="entry name" value="SH3"/>
    <property type="match status" value="2"/>
</dbReference>
<comment type="similarity">
    <text evidence="6">Belongs to the BZZ1 family.</text>
</comment>
<dbReference type="SMART" id="SM00055">
    <property type="entry name" value="FCH"/>
    <property type="match status" value="1"/>
</dbReference>
<evidence type="ECO:0000259" key="11">
    <source>
        <dbReference type="PROSITE" id="PS50002"/>
    </source>
</evidence>
<dbReference type="SMART" id="SM00326">
    <property type="entry name" value="SH3"/>
    <property type="match status" value="2"/>
</dbReference>
<evidence type="ECO:0000256" key="7">
    <source>
        <dbReference type="ARBA" id="ARBA00074946"/>
    </source>
</evidence>
<sequence>MAELEIAPDFGAELKDGFKPVNAWVTNGIAWLDDIQQFYRERSAIEKEYSQKLTALAKRYFEKKSKKTSILSVGETPTVTPGSLESASMTTWSVQLNTLEARAAEHDRLAGHLISSVAEPLKHLEAKYEDLRKKHVEYAGKLEKERDANYADLKKTKGKYDSICQDVENRRKKTDTSFDHGKQKAQSAFYQHQGEMRNTKNTYLIAINVTNRQKERYYNEYVPDLMNNMQALSESRVSALNSIWSTASSLETQALTRSTELLEHLSSEIPRNNPILDSMMFVRHNAAPWQEPQDFVFEPSPVWLDDDVMAADPASKTFLMNILTKSKSSLNELRLDCDGKRREVEATKQVRQLIKDGKDDRDEGEVVRALFHNQESLHESERKRVTAEVEVSTIVSAVGDISIGARNHTFKNQTYKIPTNCDLCGDRLWGLTAKGMACEECGFTCHTKCELKVPADCPGELTKEQKKAIKSERQAAAQAQAAAPPPPPSNGDSSGGTQRSSLQRSDTVGSMNTLSSGYAASAQRSVSNMTTKSSIDDGPAGAAGVPTSTGVARPRVMAPPPSSYRTNDDDSAVDSTEPRGKMLYAYQAGGEGEISIADGQEFTLVEPDDGSGWIKILPTTGFGAVAGLVPTSYAEINTSSLPPPVNLATRPSPLASGNGDLRPHSQATSGSTSSLAGADDSLAASAPKKKQGPAVAPRRGGAKKVKHVTALYTYSAGGPGEVDMVEGERMVLIAPDSGDGWCEVEARAGKGIVPSSWVKEV</sequence>
<feature type="region of interest" description="Disordered" evidence="10">
    <location>
        <begin position="468"/>
        <end position="513"/>
    </location>
</feature>
<dbReference type="SUPFAM" id="SSF50044">
    <property type="entry name" value="SH3-domain"/>
    <property type="match status" value="2"/>
</dbReference>
<dbReference type="InterPro" id="IPR036028">
    <property type="entry name" value="SH3-like_dom_sf"/>
</dbReference>
<keyword evidence="3" id="KW-0862">Zinc</keyword>
<evidence type="ECO:0000313" key="15">
    <source>
        <dbReference type="RefSeq" id="XP_033460480.1"/>
    </source>
</evidence>
<dbReference type="GeneID" id="54362449"/>
<dbReference type="Pfam" id="PF00611">
    <property type="entry name" value="FCH"/>
    <property type="match status" value="1"/>
</dbReference>
<dbReference type="Gene3D" id="3.30.60.20">
    <property type="match status" value="1"/>
</dbReference>
<dbReference type="InterPro" id="IPR027267">
    <property type="entry name" value="AH/BAR_dom_sf"/>
</dbReference>
<name>A0A6J3M7C8_9PEZI</name>
<feature type="region of interest" description="Disordered" evidence="10">
    <location>
        <begin position="639"/>
        <end position="701"/>
    </location>
</feature>
<feature type="compositionally biased region" description="Polar residues" evidence="10">
    <location>
        <begin position="490"/>
        <end position="513"/>
    </location>
</feature>
<dbReference type="AlphaFoldDB" id="A0A6J3M7C8"/>
<dbReference type="Gene3D" id="2.30.30.40">
    <property type="entry name" value="SH3 Domains"/>
    <property type="match status" value="2"/>
</dbReference>
<dbReference type="OrthoDB" id="8783038at2759"/>
<dbReference type="RefSeq" id="XP_033460480.1">
    <property type="nucleotide sequence ID" value="XM_033604649.1"/>
</dbReference>
<evidence type="ECO:0000256" key="8">
    <source>
        <dbReference type="PROSITE-ProRule" id="PRU00192"/>
    </source>
</evidence>
<dbReference type="PROSITE" id="PS00479">
    <property type="entry name" value="ZF_DAG_PE_1"/>
    <property type="match status" value="1"/>
</dbReference>
<evidence type="ECO:0000256" key="4">
    <source>
        <dbReference type="ARBA" id="ARBA00023054"/>
    </source>
</evidence>
<keyword evidence="2" id="KW-0479">Metal-binding</keyword>
<evidence type="ECO:0000256" key="6">
    <source>
        <dbReference type="ARBA" id="ARBA00061387"/>
    </source>
</evidence>
<dbReference type="Gene3D" id="1.20.1270.60">
    <property type="entry name" value="Arfaptin homology (AH) domain/BAR domain"/>
    <property type="match status" value="1"/>
</dbReference>
<dbReference type="InterPro" id="IPR046349">
    <property type="entry name" value="C1-like_sf"/>
</dbReference>
<gene>
    <name evidence="15" type="ORF">K489DRAFT_379439</name>
</gene>
<keyword evidence="1 8" id="KW-0728">SH3 domain</keyword>
<evidence type="ECO:0000256" key="1">
    <source>
        <dbReference type="ARBA" id="ARBA00022443"/>
    </source>
</evidence>
<dbReference type="GO" id="GO:0030864">
    <property type="term" value="C:cortical actin cytoskeleton"/>
    <property type="evidence" value="ECO:0007669"/>
    <property type="project" value="UniProtKB-ARBA"/>
</dbReference>
<dbReference type="Pfam" id="PF00130">
    <property type="entry name" value="C1_1"/>
    <property type="match status" value="1"/>
</dbReference>
<feature type="domain" description="SH3" evidence="11">
    <location>
        <begin position="575"/>
        <end position="639"/>
    </location>
</feature>
<feature type="domain" description="F-BAR" evidence="13">
    <location>
        <begin position="8"/>
        <end position="277"/>
    </location>
</feature>
<dbReference type="GO" id="GO:0045010">
    <property type="term" value="P:actin nucleation"/>
    <property type="evidence" value="ECO:0007669"/>
    <property type="project" value="UniProtKB-ARBA"/>
</dbReference>
<evidence type="ECO:0000313" key="14">
    <source>
        <dbReference type="Proteomes" id="UP000504637"/>
    </source>
</evidence>
<organism evidence="15">
    <name type="scientific">Dissoconium aciculare CBS 342.82</name>
    <dbReference type="NCBI Taxonomy" id="1314786"/>
    <lineage>
        <taxon>Eukaryota</taxon>
        <taxon>Fungi</taxon>
        <taxon>Dikarya</taxon>
        <taxon>Ascomycota</taxon>
        <taxon>Pezizomycotina</taxon>
        <taxon>Dothideomycetes</taxon>
        <taxon>Dothideomycetidae</taxon>
        <taxon>Mycosphaerellales</taxon>
        <taxon>Dissoconiaceae</taxon>
        <taxon>Dissoconium</taxon>
    </lineage>
</organism>
<dbReference type="GO" id="GO:0046872">
    <property type="term" value="F:metal ion binding"/>
    <property type="evidence" value="ECO:0007669"/>
    <property type="project" value="UniProtKB-KW"/>
</dbReference>
<keyword evidence="14" id="KW-1185">Reference proteome</keyword>
<dbReference type="FunFam" id="3.30.60.20:FF:000040">
    <property type="entry name" value="Actin polymerization protein Bzz1"/>
    <property type="match status" value="1"/>
</dbReference>
<reference evidence="15" key="3">
    <citation type="submission" date="2025-08" db="UniProtKB">
        <authorList>
            <consortium name="RefSeq"/>
        </authorList>
    </citation>
    <scope>IDENTIFICATION</scope>
    <source>
        <strain evidence="15">CBS 342.82</strain>
    </source>
</reference>
<dbReference type="PANTHER" id="PTHR15735">
    <property type="entry name" value="FCH AND DOUBLE SH3 DOMAINS PROTEIN"/>
    <property type="match status" value="1"/>
</dbReference>
<keyword evidence="4 9" id="KW-0175">Coiled coil</keyword>
<feature type="region of interest" description="Disordered" evidence="10">
    <location>
        <begin position="528"/>
        <end position="576"/>
    </location>
</feature>
<dbReference type="PRINTS" id="PR00008">
    <property type="entry name" value="DAGPEDOMAIN"/>
</dbReference>
<dbReference type="PROSITE" id="PS51741">
    <property type="entry name" value="F_BAR"/>
    <property type="match status" value="1"/>
</dbReference>
<evidence type="ECO:0000256" key="10">
    <source>
        <dbReference type="SAM" id="MobiDB-lite"/>
    </source>
</evidence>
<reference evidence="15" key="1">
    <citation type="submission" date="2020-01" db="EMBL/GenBank/DDBJ databases">
        <authorList>
            <consortium name="DOE Joint Genome Institute"/>
            <person name="Haridas S."/>
            <person name="Albert R."/>
            <person name="Binder M."/>
            <person name="Bloem J."/>
            <person name="Labutti K."/>
            <person name="Salamov A."/>
            <person name="Andreopoulos B."/>
            <person name="Baker S.E."/>
            <person name="Barry K."/>
            <person name="Bills G."/>
            <person name="Bluhm B.H."/>
            <person name="Cannon C."/>
            <person name="Castanera R."/>
            <person name="Culley D.E."/>
            <person name="Daum C."/>
            <person name="Ezra D."/>
            <person name="Gonzalez J.B."/>
            <person name="Henrissat B."/>
            <person name="Kuo A."/>
            <person name="Liang C."/>
            <person name="Lipzen A."/>
            <person name="Lutzoni F."/>
            <person name="Magnuson J."/>
            <person name="Mondo S."/>
            <person name="Nolan M."/>
            <person name="Ohm R."/>
            <person name="Pangilinan J."/>
            <person name="Park H.-J."/>
            <person name="Ramirez L."/>
            <person name="Alfaro M."/>
            <person name="Sun H."/>
            <person name="Tritt A."/>
            <person name="Yoshinaga Y."/>
            <person name="Zwiers L.-H."/>
            <person name="Turgeon B.G."/>
            <person name="Goodwin S.B."/>
            <person name="Spatafora J.W."/>
            <person name="Crous P.W."/>
            <person name="Grigoriev I.V."/>
        </authorList>
    </citation>
    <scope>NUCLEOTIDE SEQUENCE</scope>
    <source>
        <strain evidence="15">CBS 342.82</strain>
    </source>
</reference>
<reference evidence="15" key="2">
    <citation type="submission" date="2020-04" db="EMBL/GenBank/DDBJ databases">
        <authorList>
            <consortium name="NCBI Genome Project"/>
        </authorList>
    </citation>
    <scope>NUCLEOTIDE SEQUENCE</scope>
    <source>
        <strain evidence="15">CBS 342.82</strain>
    </source>
</reference>
<accession>A0A6J3M7C8</accession>
<dbReference type="GO" id="GO:0030833">
    <property type="term" value="P:regulation of actin filament polymerization"/>
    <property type="evidence" value="ECO:0007669"/>
    <property type="project" value="TreeGrafter"/>
</dbReference>
<dbReference type="Pfam" id="PF00018">
    <property type="entry name" value="SH3_1"/>
    <property type="match status" value="1"/>
</dbReference>
<dbReference type="PANTHER" id="PTHR15735:SF21">
    <property type="entry name" value="PROTEIN NERVOUS WRECK"/>
    <property type="match status" value="1"/>
</dbReference>
<dbReference type="InterPro" id="IPR001452">
    <property type="entry name" value="SH3_domain"/>
</dbReference>
<comment type="function">
    <text evidence="5">Plays a role in endocytosis and trafficking to the vacuole. Functions with type I myosins to restore polarity of the actin cytoskeleton after NaCl stress.</text>
</comment>
<proteinExistence type="inferred from homology"/>
<dbReference type="InterPro" id="IPR020454">
    <property type="entry name" value="DAG/PE-bd"/>
</dbReference>
<feature type="domain" description="Phorbol-ester/DAG-type" evidence="12">
    <location>
        <begin position="407"/>
        <end position="457"/>
    </location>
</feature>
<dbReference type="SMART" id="SM00109">
    <property type="entry name" value="C1"/>
    <property type="match status" value="1"/>
</dbReference>
<feature type="domain" description="SH3" evidence="11">
    <location>
        <begin position="703"/>
        <end position="761"/>
    </location>
</feature>
<dbReference type="SUPFAM" id="SSF57889">
    <property type="entry name" value="Cysteine-rich domain"/>
    <property type="match status" value="1"/>
</dbReference>
<evidence type="ECO:0000256" key="3">
    <source>
        <dbReference type="ARBA" id="ARBA00022833"/>
    </source>
</evidence>
<evidence type="ECO:0000256" key="2">
    <source>
        <dbReference type="ARBA" id="ARBA00022723"/>
    </source>
</evidence>
<feature type="compositionally biased region" description="Low complexity" evidence="10">
    <location>
        <begin position="667"/>
        <end position="686"/>
    </location>
</feature>
<dbReference type="Proteomes" id="UP000504637">
    <property type="component" value="Unplaced"/>
</dbReference>
<dbReference type="PROSITE" id="PS50081">
    <property type="entry name" value="ZF_DAG_PE_2"/>
    <property type="match status" value="1"/>
</dbReference>
<evidence type="ECO:0000259" key="12">
    <source>
        <dbReference type="PROSITE" id="PS50081"/>
    </source>
</evidence>
<dbReference type="CDD" id="cd20824">
    <property type="entry name" value="C1_SpBZZ1-like"/>
    <property type="match status" value="1"/>
</dbReference>
<dbReference type="PRINTS" id="PR00499">
    <property type="entry name" value="P67PHOX"/>
</dbReference>
<dbReference type="InterPro" id="IPR035459">
    <property type="entry name" value="Bzz1_SH3_1"/>
</dbReference>
<dbReference type="InterPro" id="IPR001060">
    <property type="entry name" value="FCH_dom"/>
</dbReference>